<organism evidence="3 4">
    <name type="scientific">Yokapox virus</name>
    <dbReference type="NCBI Taxonomy" id="1076255"/>
    <lineage>
        <taxon>Viruses</taxon>
        <taxon>Varidnaviria</taxon>
        <taxon>Bamfordvirae</taxon>
        <taxon>Nucleocytoviricota</taxon>
        <taxon>Pokkesviricetes</taxon>
        <taxon>Chitovirales</taxon>
        <taxon>Poxviridae</taxon>
        <taxon>Chordopoxvirinae</taxon>
        <taxon>Centapoxvirus</taxon>
        <taxon>Centapoxvirus yokapox</taxon>
    </lineage>
</organism>
<dbReference type="Pfam" id="PF02346">
    <property type="entry name" value="Vac_Fusion"/>
    <property type="match status" value="1"/>
</dbReference>
<accession>G3EI23</accession>
<gene>
    <name evidence="3" type="ORF">YKV131c</name>
</gene>
<reference evidence="3 4" key="1">
    <citation type="journal article" date="2011" name="J. Virol.">
        <title>The genome of yoka poxvirus.</title>
        <authorList>
            <person name="Zhao G."/>
            <person name="Droit L."/>
            <person name="Tesh R.B."/>
            <person name="Popov V.L."/>
            <person name="Little N.S."/>
            <person name="Upton C."/>
            <person name="Virgin H.W."/>
            <person name="Wang D."/>
        </authorList>
    </citation>
    <scope>NUCLEOTIDE SEQUENCE [LARGE SCALE GENOMIC DNA]</scope>
    <source>
        <strain evidence="3">DakArB 4268</strain>
    </source>
</reference>
<dbReference type="GO" id="GO:0019064">
    <property type="term" value="P:fusion of virus membrane with host plasma membrane"/>
    <property type="evidence" value="ECO:0007669"/>
    <property type="project" value="InterPro"/>
</dbReference>
<dbReference type="PRINTS" id="PR01847">
    <property type="entry name" value="VIRALFUSION"/>
</dbReference>
<dbReference type="GO" id="GO:0019031">
    <property type="term" value="C:viral envelope"/>
    <property type="evidence" value="ECO:0007669"/>
    <property type="project" value="InterPro"/>
</dbReference>
<keyword evidence="2" id="KW-0946">Virion</keyword>
<evidence type="ECO:0000256" key="1">
    <source>
        <dbReference type="ARBA" id="ARBA00004328"/>
    </source>
</evidence>
<dbReference type="InterPro" id="IPR003436">
    <property type="entry name" value="Chordopox_Fusion/A27"/>
</dbReference>
<evidence type="ECO:0000313" key="3">
    <source>
        <dbReference type="EMBL" id="AEN03720.1"/>
    </source>
</evidence>
<dbReference type="GeneID" id="11107267"/>
<comment type="subcellular location">
    <subcellularLocation>
        <location evidence="1">Virion</location>
    </subcellularLocation>
</comment>
<evidence type="ECO:0000313" key="4">
    <source>
        <dbReference type="Proteomes" id="UP000164653"/>
    </source>
</evidence>
<sequence>MEEVIFPGDDDLAIKSDELYSLKINNLAASKDDIDMNDRLTNIEKKLNNITVKFSNIEKCCNKNEEVIYRLENHAETLRLTMLTLAKKIDIQTGREPYDGKI</sequence>
<proteinExistence type="predicted"/>
<dbReference type="RefSeq" id="YP_004821484.1">
    <property type="nucleotide sequence ID" value="NC_015960.1"/>
</dbReference>
<dbReference type="KEGG" id="vg:11107267"/>
<dbReference type="OrthoDB" id="22504at10239"/>
<evidence type="ECO:0000256" key="2">
    <source>
        <dbReference type="ARBA" id="ARBA00022844"/>
    </source>
</evidence>
<protein>
    <submittedName>
        <fullName evidence="3">IMV surface protein</fullName>
    </submittedName>
</protein>
<dbReference type="Gene3D" id="1.20.5.110">
    <property type="match status" value="1"/>
</dbReference>
<dbReference type="EMBL" id="HQ849551">
    <property type="protein sequence ID" value="AEN03720.1"/>
    <property type="molecule type" value="Genomic_DNA"/>
</dbReference>
<keyword evidence="4" id="KW-1185">Reference proteome</keyword>
<dbReference type="Proteomes" id="UP000164653">
    <property type="component" value="Segment"/>
</dbReference>
<name>G3EI23_9POXV</name>